<dbReference type="GO" id="GO:0016020">
    <property type="term" value="C:membrane"/>
    <property type="evidence" value="ECO:0007669"/>
    <property type="project" value="UniProtKB-SubCell"/>
</dbReference>
<evidence type="ECO:0000313" key="10">
    <source>
        <dbReference type="Proteomes" id="UP000198304"/>
    </source>
</evidence>
<evidence type="ECO:0000256" key="7">
    <source>
        <dbReference type="ARBA" id="ARBA00023136"/>
    </source>
</evidence>
<dbReference type="Gene3D" id="1.20.1740.10">
    <property type="entry name" value="Amino acid/polyamine transporter I"/>
    <property type="match status" value="1"/>
</dbReference>
<feature type="transmembrane region" description="Helical" evidence="8">
    <location>
        <begin position="308"/>
        <end position="327"/>
    </location>
</feature>
<keyword evidence="10" id="KW-1185">Reference proteome</keyword>
<keyword evidence="6 8" id="KW-1133">Transmembrane helix</keyword>
<name>A0A239HEU7_9FIRM</name>
<feature type="transmembrane region" description="Helical" evidence="8">
    <location>
        <begin position="271"/>
        <end position="296"/>
    </location>
</feature>
<evidence type="ECO:0000256" key="3">
    <source>
        <dbReference type="ARBA" id="ARBA00022448"/>
    </source>
</evidence>
<dbReference type="EMBL" id="FZOJ01000021">
    <property type="protein sequence ID" value="SNS79343.1"/>
    <property type="molecule type" value="Genomic_DNA"/>
</dbReference>
<dbReference type="RefSeq" id="WP_089284167.1">
    <property type="nucleotide sequence ID" value="NZ_FZOJ01000021.1"/>
</dbReference>
<keyword evidence="3" id="KW-0813">Transport</keyword>
<feature type="transmembrane region" description="Helical" evidence="8">
    <location>
        <begin position="83"/>
        <end position="106"/>
    </location>
</feature>
<comment type="subcellular location">
    <subcellularLocation>
        <location evidence="1">Membrane</location>
        <topology evidence="1">Multi-pass membrane protein</topology>
    </subcellularLocation>
</comment>
<protein>
    <submittedName>
        <fullName evidence="9">Spore germination protein</fullName>
    </submittedName>
</protein>
<gene>
    <name evidence="9" type="ORF">SAMN05446037_102142</name>
</gene>
<organism evidence="9 10">
    <name type="scientific">Anaerovirgula multivorans</name>
    <dbReference type="NCBI Taxonomy" id="312168"/>
    <lineage>
        <taxon>Bacteria</taxon>
        <taxon>Bacillati</taxon>
        <taxon>Bacillota</taxon>
        <taxon>Clostridia</taxon>
        <taxon>Peptostreptococcales</taxon>
        <taxon>Natronincolaceae</taxon>
        <taxon>Anaerovirgula</taxon>
    </lineage>
</organism>
<evidence type="ECO:0000313" key="9">
    <source>
        <dbReference type="EMBL" id="SNS79343.1"/>
    </source>
</evidence>
<feature type="transmembrane region" description="Helical" evidence="8">
    <location>
        <begin position="42"/>
        <end position="62"/>
    </location>
</feature>
<keyword evidence="7 8" id="KW-0472">Membrane</keyword>
<dbReference type="Proteomes" id="UP000198304">
    <property type="component" value="Unassembled WGS sequence"/>
</dbReference>
<dbReference type="GO" id="GO:0009847">
    <property type="term" value="P:spore germination"/>
    <property type="evidence" value="ECO:0007669"/>
    <property type="project" value="InterPro"/>
</dbReference>
<evidence type="ECO:0000256" key="1">
    <source>
        <dbReference type="ARBA" id="ARBA00004141"/>
    </source>
</evidence>
<sequence>MLLNNDRISIPQMTNILILTLIGIGILTLPRELAEVVKTDGWIVLIAGALITMGIAFLHGYIVKSFPGKSYFEIIALTLTKPVAYLLTTFFAIYLIGSNGFLLRIFAEVVKTILLRRTPLEAIIIIMLVPIGYLVRKGIEPMGRLTNIVFPTSVIFVILLFGLTLGEADFSKLKPVFQASPQQLFGALDIVLFSFLGYETLLVFGSFLKEPQKATRVGPIAVFAVLIFYLLLNIATLVNFDIYQMQHLIWPTLSIFKTIEFPGAFVENVEIVVMAVWVFTIFMTLAPFHLATTMLIEDMIIAKEHSYLVLPTLPFVYAVTLYSSSIADVYYDLGVFTDYTAYIAIIGMPVAILIGRAIRKLLKKDKENM</sequence>
<keyword evidence="5 8" id="KW-0812">Transmembrane</keyword>
<dbReference type="OrthoDB" id="2716906at2"/>
<proteinExistence type="inferred from homology"/>
<evidence type="ECO:0000256" key="2">
    <source>
        <dbReference type="ARBA" id="ARBA00007998"/>
    </source>
</evidence>
<reference evidence="10" key="1">
    <citation type="submission" date="2017-06" db="EMBL/GenBank/DDBJ databases">
        <authorList>
            <person name="Varghese N."/>
            <person name="Submissions S."/>
        </authorList>
    </citation>
    <scope>NUCLEOTIDE SEQUENCE [LARGE SCALE GENOMIC DNA]</scope>
    <source>
        <strain evidence="10">SCA</strain>
    </source>
</reference>
<feature type="transmembrane region" description="Helical" evidence="8">
    <location>
        <begin position="118"/>
        <end position="135"/>
    </location>
</feature>
<dbReference type="Pfam" id="PF03845">
    <property type="entry name" value="Spore_permease"/>
    <property type="match status" value="1"/>
</dbReference>
<dbReference type="AlphaFoldDB" id="A0A239HEU7"/>
<feature type="transmembrane region" description="Helical" evidence="8">
    <location>
        <begin position="339"/>
        <end position="358"/>
    </location>
</feature>
<dbReference type="InterPro" id="IPR004761">
    <property type="entry name" value="Spore_GerAB"/>
</dbReference>
<feature type="transmembrane region" description="Helical" evidence="8">
    <location>
        <begin position="147"/>
        <end position="165"/>
    </location>
</feature>
<evidence type="ECO:0000256" key="8">
    <source>
        <dbReference type="SAM" id="Phobius"/>
    </source>
</evidence>
<keyword evidence="4" id="KW-0309">Germination</keyword>
<accession>A0A239HEU7</accession>
<dbReference type="PANTHER" id="PTHR34975">
    <property type="entry name" value="SPORE GERMINATION PROTEIN A2"/>
    <property type="match status" value="1"/>
</dbReference>
<dbReference type="NCBIfam" id="TIGR00912">
    <property type="entry name" value="2A0309"/>
    <property type="match status" value="1"/>
</dbReference>
<feature type="transmembrane region" description="Helical" evidence="8">
    <location>
        <begin position="220"/>
        <end position="240"/>
    </location>
</feature>
<evidence type="ECO:0000256" key="4">
    <source>
        <dbReference type="ARBA" id="ARBA00022544"/>
    </source>
</evidence>
<dbReference type="PANTHER" id="PTHR34975:SF2">
    <property type="entry name" value="SPORE GERMINATION PROTEIN A2"/>
    <property type="match status" value="1"/>
</dbReference>
<feature type="transmembrane region" description="Helical" evidence="8">
    <location>
        <begin position="185"/>
        <end position="208"/>
    </location>
</feature>
<evidence type="ECO:0000256" key="5">
    <source>
        <dbReference type="ARBA" id="ARBA00022692"/>
    </source>
</evidence>
<evidence type="ECO:0000256" key="6">
    <source>
        <dbReference type="ARBA" id="ARBA00022989"/>
    </source>
</evidence>
<feature type="transmembrane region" description="Helical" evidence="8">
    <location>
        <begin position="12"/>
        <end position="30"/>
    </location>
</feature>
<comment type="similarity">
    <text evidence="2">Belongs to the amino acid-polyamine-organocation (APC) superfamily. Spore germination protein (SGP) (TC 2.A.3.9) family.</text>
</comment>